<dbReference type="AlphaFoldDB" id="A0A9Y2I9W8"/>
<dbReference type="RefSeq" id="WP_285966459.1">
    <property type="nucleotide sequence ID" value="NZ_CP127294.1"/>
</dbReference>
<dbReference type="PANTHER" id="PTHR24305:SF166">
    <property type="entry name" value="CYTOCHROME P450 12A4, MITOCHONDRIAL-RELATED"/>
    <property type="match status" value="1"/>
</dbReference>
<dbReference type="Pfam" id="PF00067">
    <property type="entry name" value="p450"/>
    <property type="match status" value="1"/>
</dbReference>
<dbReference type="GO" id="GO:0016705">
    <property type="term" value="F:oxidoreductase activity, acting on paired donors, with incorporation or reduction of molecular oxygen"/>
    <property type="evidence" value="ECO:0007669"/>
    <property type="project" value="InterPro"/>
</dbReference>
<sequence length="158" mass="17832">MAWILTAMFSDSPVALRGRVPRQELGELDSQWIALECLRLWPPSWRLRRTVLSDQEIGPVSVLAGEEVHVFLYAVGRHPDVWTDPHAFKPERWQGRSPRELLSFGAGPGSCVGARFAVEWLTTAVSMLRAERLRVTRIGRYPHATTSFSPPISQLSQI</sequence>
<dbReference type="GO" id="GO:0020037">
    <property type="term" value="F:heme binding"/>
    <property type="evidence" value="ECO:0007669"/>
    <property type="project" value="InterPro"/>
</dbReference>
<name>A0A9Y2I9W8_9PSEU</name>
<keyword evidence="3" id="KW-1185">Reference proteome</keyword>
<proteinExistence type="inferred from homology"/>
<dbReference type="InterPro" id="IPR050121">
    <property type="entry name" value="Cytochrome_P450_monoxygenase"/>
</dbReference>
<dbReference type="PANTHER" id="PTHR24305">
    <property type="entry name" value="CYTOCHROME P450"/>
    <property type="match status" value="1"/>
</dbReference>
<protein>
    <submittedName>
        <fullName evidence="2">Cytochrome P450</fullName>
    </submittedName>
</protein>
<organism evidence="2 3">
    <name type="scientific">Amycolatopsis carbonis</name>
    <dbReference type="NCBI Taxonomy" id="715471"/>
    <lineage>
        <taxon>Bacteria</taxon>
        <taxon>Bacillati</taxon>
        <taxon>Actinomycetota</taxon>
        <taxon>Actinomycetes</taxon>
        <taxon>Pseudonocardiales</taxon>
        <taxon>Pseudonocardiaceae</taxon>
        <taxon>Amycolatopsis</taxon>
    </lineage>
</organism>
<comment type="similarity">
    <text evidence="1">Belongs to the cytochrome P450 family.</text>
</comment>
<reference evidence="2 3" key="1">
    <citation type="submission" date="2023-06" db="EMBL/GenBank/DDBJ databases">
        <authorList>
            <person name="Oyuntsetseg B."/>
            <person name="Kim S.B."/>
        </authorList>
    </citation>
    <scope>NUCLEOTIDE SEQUENCE [LARGE SCALE GENOMIC DNA]</scope>
    <source>
        <strain evidence="2 3">2-15</strain>
    </source>
</reference>
<dbReference type="Proteomes" id="UP001236014">
    <property type="component" value="Chromosome"/>
</dbReference>
<evidence type="ECO:0000313" key="3">
    <source>
        <dbReference type="Proteomes" id="UP001236014"/>
    </source>
</evidence>
<dbReference type="KEGG" id="acab:QRX50_29895"/>
<dbReference type="GO" id="GO:0004497">
    <property type="term" value="F:monooxygenase activity"/>
    <property type="evidence" value="ECO:0007669"/>
    <property type="project" value="InterPro"/>
</dbReference>
<dbReference type="InterPro" id="IPR002397">
    <property type="entry name" value="Cyt_P450_B"/>
</dbReference>
<dbReference type="CDD" id="cd00302">
    <property type="entry name" value="cytochrome_P450"/>
    <property type="match status" value="1"/>
</dbReference>
<dbReference type="EMBL" id="CP127294">
    <property type="protein sequence ID" value="WIX75694.1"/>
    <property type="molecule type" value="Genomic_DNA"/>
</dbReference>
<dbReference type="Gene3D" id="1.10.630.10">
    <property type="entry name" value="Cytochrome P450"/>
    <property type="match status" value="1"/>
</dbReference>
<dbReference type="PRINTS" id="PR00359">
    <property type="entry name" value="BP450"/>
</dbReference>
<evidence type="ECO:0000313" key="2">
    <source>
        <dbReference type="EMBL" id="WIX75694.1"/>
    </source>
</evidence>
<evidence type="ECO:0000256" key="1">
    <source>
        <dbReference type="ARBA" id="ARBA00010617"/>
    </source>
</evidence>
<dbReference type="GO" id="GO:0005506">
    <property type="term" value="F:iron ion binding"/>
    <property type="evidence" value="ECO:0007669"/>
    <property type="project" value="InterPro"/>
</dbReference>
<dbReference type="InterPro" id="IPR001128">
    <property type="entry name" value="Cyt_P450"/>
</dbReference>
<accession>A0A9Y2I9W8</accession>
<dbReference type="InterPro" id="IPR036396">
    <property type="entry name" value="Cyt_P450_sf"/>
</dbReference>
<dbReference type="SUPFAM" id="SSF48264">
    <property type="entry name" value="Cytochrome P450"/>
    <property type="match status" value="1"/>
</dbReference>
<gene>
    <name evidence="2" type="ORF">QRX50_29895</name>
</gene>